<dbReference type="InParanoid" id="A0A1X7THN2"/>
<dbReference type="AlphaFoldDB" id="A0A1X7THN2"/>
<dbReference type="EnsemblMetazoa" id="Aqu2.1.13984_001">
    <property type="protein sequence ID" value="Aqu2.1.13984_001"/>
    <property type="gene ID" value="Aqu2.1.13984"/>
</dbReference>
<name>A0A1X7THN2_AMPQE</name>
<organism evidence="1">
    <name type="scientific">Amphimedon queenslandica</name>
    <name type="common">Sponge</name>
    <dbReference type="NCBI Taxonomy" id="400682"/>
    <lineage>
        <taxon>Eukaryota</taxon>
        <taxon>Metazoa</taxon>
        <taxon>Porifera</taxon>
        <taxon>Demospongiae</taxon>
        <taxon>Heteroscleromorpha</taxon>
        <taxon>Haplosclerida</taxon>
        <taxon>Niphatidae</taxon>
        <taxon>Amphimedon</taxon>
    </lineage>
</organism>
<evidence type="ECO:0000313" key="1">
    <source>
        <dbReference type="EnsemblMetazoa" id="Aqu2.1.13984_001"/>
    </source>
</evidence>
<proteinExistence type="predicted"/>
<sequence>LYLWREFTNNLLEIYQYMNGSILSYTDIPCLTISYGI</sequence>
<reference evidence="1" key="1">
    <citation type="submission" date="2017-05" db="UniProtKB">
        <authorList>
            <consortium name="EnsemblMetazoa"/>
        </authorList>
    </citation>
    <scope>IDENTIFICATION</scope>
</reference>
<accession>A0A1X7THN2</accession>
<protein>
    <submittedName>
        <fullName evidence="1">Uncharacterized protein</fullName>
    </submittedName>
</protein>